<sequence>MGKSKYPNQQKKSDEKFDFIEQWLPPRYTTSVNILLREEPKDAVYIRKVKNRKLKDDNVLDALYKLSIFNKLQTEKQFC</sequence>
<accession>A0A1H7YAD1</accession>
<proteinExistence type="predicted"/>
<dbReference type="RefSeq" id="WP_089999463.1">
    <property type="nucleotide sequence ID" value="NZ_DAMCDB010000003.1"/>
</dbReference>
<protein>
    <submittedName>
        <fullName evidence="1">Uncharacterized protein</fullName>
    </submittedName>
</protein>
<dbReference type="EMBL" id="FOBV01000003">
    <property type="protein sequence ID" value="SEM43142.1"/>
    <property type="molecule type" value="Genomic_DNA"/>
</dbReference>
<dbReference type="Proteomes" id="UP000199450">
    <property type="component" value="Unassembled WGS sequence"/>
</dbReference>
<dbReference type="STRING" id="295069.SAMN05421856_103191"/>
<organism evidence="1 2">
    <name type="scientific">Chryseobacterium taichungense</name>
    <dbReference type="NCBI Taxonomy" id="295069"/>
    <lineage>
        <taxon>Bacteria</taxon>
        <taxon>Pseudomonadati</taxon>
        <taxon>Bacteroidota</taxon>
        <taxon>Flavobacteriia</taxon>
        <taxon>Flavobacteriales</taxon>
        <taxon>Weeksellaceae</taxon>
        <taxon>Chryseobacterium group</taxon>
        <taxon>Chryseobacterium</taxon>
    </lineage>
</organism>
<evidence type="ECO:0000313" key="2">
    <source>
        <dbReference type="Proteomes" id="UP000199450"/>
    </source>
</evidence>
<gene>
    <name evidence="1" type="ORF">SAMN05421856_103191</name>
</gene>
<name>A0A1H7YAD1_9FLAO</name>
<reference evidence="2" key="1">
    <citation type="submission" date="2016-10" db="EMBL/GenBank/DDBJ databases">
        <authorList>
            <person name="Varghese N."/>
            <person name="Submissions S."/>
        </authorList>
    </citation>
    <scope>NUCLEOTIDE SEQUENCE [LARGE SCALE GENOMIC DNA]</scope>
    <source>
        <strain evidence="2">DSM 17453</strain>
    </source>
</reference>
<dbReference type="AlphaFoldDB" id="A0A1H7YAD1"/>
<dbReference type="OrthoDB" id="1265727at2"/>
<keyword evidence="2" id="KW-1185">Reference proteome</keyword>
<evidence type="ECO:0000313" key="1">
    <source>
        <dbReference type="EMBL" id="SEM43142.1"/>
    </source>
</evidence>